<accession>A0ABD3VAR8</accession>
<dbReference type="Pfam" id="PF16977">
    <property type="entry name" value="ApeC"/>
    <property type="match status" value="1"/>
</dbReference>
<sequence length="512" mass="57423">MQWPAGDYAMLKPSSGCPVNVAENWREGYRKEYGKGTYNYSTPLDLFGEFTEEYMKFFFCVHKSVKNSSLIPRYQTYWEPGRYCIIRSNGTCPNGFKSGYAQMDDSDNKVNLLQNGGILPDGYFANDTGLYFCCRDDGLVTNDIVMPRKNPFVLYMVTGETKCQAVKGMTSSIQYLVFNDDKSGNRVITNGTLPTIKIENNNTMLFLCHYKPVECEITGCTDKDGEDVPPSSEHTKNCVTKNNVQYTVHFLTVAGCSVESKCKMVGEEWSVLRAEGCVRQVCQMQIVNNTEKFLVKDISQDCTWMDSCKAVNSTWKHGCITYRCDLSAGTDHYKLIVQPTEFGCSDGDKCYKVGEKIARNCYEVVCKLSENKTTVYFDILQEGCKWNGKCKSADVAWSEDCLSRKCVVVVNETHVQRQVMSTVEGCQTVGSSDCHAIDSNWTETQNNSCTRLTCTQNGQALRTKVLERLCQDYEKKCHPVGASGFQAEIQGTVRTNCSCLARESGVMVQCPG</sequence>
<name>A0ABD3VAR8_SINWO</name>
<organism evidence="2 3">
    <name type="scientific">Sinanodonta woodiana</name>
    <name type="common">Chinese pond mussel</name>
    <name type="synonym">Anodonta woodiana</name>
    <dbReference type="NCBI Taxonomy" id="1069815"/>
    <lineage>
        <taxon>Eukaryota</taxon>
        <taxon>Metazoa</taxon>
        <taxon>Spiralia</taxon>
        <taxon>Lophotrochozoa</taxon>
        <taxon>Mollusca</taxon>
        <taxon>Bivalvia</taxon>
        <taxon>Autobranchia</taxon>
        <taxon>Heteroconchia</taxon>
        <taxon>Palaeoheterodonta</taxon>
        <taxon>Unionida</taxon>
        <taxon>Unionoidea</taxon>
        <taxon>Unionidae</taxon>
        <taxon>Unioninae</taxon>
        <taxon>Sinanodonta</taxon>
    </lineage>
</organism>
<dbReference type="PANTHER" id="PTHR19324:SF33">
    <property type="entry name" value="MUCIN-5AC"/>
    <property type="match status" value="1"/>
</dbReference>
<proteinExistence type="predicted"/>
<evidence type="ECO:0000259" key="1">
    <source>
        <dbReference type="Pfam" id="PF16977"/>
    </source>
</evidence>
<keyword evidence="3" id="KW-1185">Reference proteome</keyword>
<dbReference type="InterPro" id="IPR031569">
    <property type="entry name" value="ApeC"/>
</dbReference>
<protein>
    <recommendedName>
        <fullName evidence="1">Apextrin C-terminal domain-containing protein</fullName>
    </recommendedName>
</protein>
<comment type="caution">
    <text evidence="2">The sequence shown here is derived from an EMBL/GenBank/DDBJ whole genome shotgun (WGS) entry which is preliminary data.</text>
</comment>
<evidence type="ECO:0000313" key="3">
    <source>
        <dbReference type="Proteomes" id="UP001634394"/>
    </source>
</evidence>
<dbReference type="Proteomes" id="UP001634394">
    <property type="component" value="Unassembled WGS sequence"/>
</dbReference>
<dbReference type="AlphaFoldDB" id="A0ABD3VAR8"/>
<evidence type="ECO:0000313" key="2">
    <source>
        <dbReference type="EMBL" id="KAL3858615.1"/>
    </source>
</evidence>
<gene>
    <name evidence="2" type="ORF">ACJMK2_008886</name>
</gene>
<dbReference type="PANTHER" id="PTHR19324">
    <property type="entry name" value="PERFORIN-LIKE PROTEIN 1"/>
    <property type="match status" value="1"/>
</dbReference>
<dbReference type="EMBL" id="JBJQND010000012">
    <property type="protein sequence ID" value="KAL3858615.1"/>
    <property type="molecule type" value="Genomic_DNA"/>
</dbReference>
<feature type="domain" description="Apextrin C-terminal" evidence="1">
    <location>
        <begin position="3"/>
        <end position="210"/>
    </location>
</feature>
<reference evidence="2 3" key="1">
    <citation type="submission" date="2024-11" db="EMBL/GenBank/DDBJ databases">
        <title>Chromosome-level genome assembly of the freshwater bivalve Anodonta woodiana.</title>
        <authorList>
            <person name="Chen X."/>
        </authorList>
    </citation>
    <scope>NUCLEOTIDE SEQUENCE [LARGE SCALE GENOMIC DNA]</scope>
    <source>
        <strain evidence="2">MN2024</strain>
        <tissue evidence="2">Gills</tissue>
    </source>
</reference>